<evidence type="ECO:0000256" key="16">
    <source>
        <dbReference type="ARBA" id="ARBA00023170"/>
    </source>
</evidence>
<dbReference type="InterPro" id="IPR051824">
    <property type="entry name" value="LRR_Rcpt-Like_S/T_Kinase"/>
</dbReference>
<dbReference type="PANTHER" id="PTHR48006:SF44">
    <property type="entry name" value="PROTEIN KINASE DOMAIN-CONTAINING PROTEIN"/>
    <property type="match status" value="1"/>
</dbReference>
<keyword evidence="6" id="KW-0433">Leucine-rich repeat</keyword>
<dbReference type="GO" id="GO:0004674">
    <property type="term" value="F:protein serine/threonine kinase activity"/>
    <property type="evidence" value="ECO:0007669"/>
    <property type="project" value="UniProtKB-KW"/>
</dbReference>
<dbReference type="SUPFAM" id="SSF56112">
    <property type="entry name" value="Protein kinase-like (PK-like)"/>
    <property type="match status" value="1"/>
</dbReference>
<keyword evidence="8 21" id="KW-0812">Transmembrane</keyword>
<feature type="binding site" evidence="20">
    <location>
        <position position="770"/>
    </location>
    <ligand>
        <name>ATP</name>
        <dbReference type="ChEBI" id="CHEBI:30616"/>
    </ligand>
</feature>
<dbReference type="InterPro" id="IPR001245">
    <property type="entry name" value="Ser-Thr/Tyr_kinase_cat_dom"/>
</dbReference>
<dbReference type="Proteomes" id="UP000188268">
    <property type="component" value="Unassembled WGS sequence"/>
</dbReference>
<dbReference type="AlphaFoldDB" id="A0A1R3JGL1"/>
<dbReference type="PROSITE" id="PS00108">
    <property type="entry name" value="PROTEIN_KINASE_ST"/>
    <property type="match status" value="1"/>
</dbReference>
<keyword evidence="24" id="KW-1185">Reference proteome</keyword>
<dbReference type="OMA" id="NWAIRSK"/>
<dbReference type="InterPro" id="IPR011009">
    <property type="entry name" value="Kinase-like_dom_sf"/>
</dbReference>
<dbReference type="Gene3D" id="3.30.200.20">
    <property type="entry name" value="Phosphorylase Kinase, domain 1"/>
    <property type="match status" value="1"/>
</dbReference>
<dbReference type="Pfam" id="PF13855">
    <property type="entry name" value="LRR_8"/>
    <property type="match status" value="1"/>
</dbReference>
<name>A0A1R3JGL1_COCAP</name>
<organism evidence="23 24">
    <name type="scientific">Corchorus capsularis</name>
    <name type="common">Jute</name>
    <dbReference type="NCBI Taxonomy" id="210143"/>
    <lineage>
        <taxon>Eukaryota</taxon>
        <taxon>Viridiplantae</taxon>
        <taxon>Streptophyta</taxon>
        <taxon>Embryophyta</taxon>
        <taxon>Tracheophyta</taxon>
        <taxon>Spermatophyta</taxon>
        <taxon>Magnoliopsida</taxon>
        <taxon>eudicotyledons</taxon>
        <taxon>Gunneridae</taxon>
        <taxon>Pentapetalae</taxon>
        <taxon>rosids</taxon>
        <taxon>malvids</taxon>
        <taxon>Malvales</taxon>
        <taxon>Malvaceae</taxon>
        <taxon>Grewioideae</taxon>
        <taxon>Apeibeae</taxon>
        <taxon>Corchorus</taxon>
    </lineage>
</organism>
<keyword evidence="15 21" id="KW-0472">Membrane</keyword>
<gene>
    <name evidence="23" type="ORF">CCACVL1_06242</name>
</gene>
<keyword evidence="5" id="KW-0597">Phosphoprotein</keyword>
<sequence length="1073" mass="119972">MMFNIDYECVENDHKLEQHSRQSSKGFVFLSFSSCQYALINKNVTSVQDWQLGSAYKPQYLNQDGVVALGYLFAHYMEAWKSWKLTRHASFKVEHNKFLCRYLTLGNPVLELATDFSSSAESFWSHGLSTELLIPAYPDYEVLGSTLMELSLEAQVIQALIENAVKLDQNDEEAINSVAQALRLNWESDEDRFSSRSCNSSKIVLCDCNFNHHTLCRVTTIDFSDMHLRGEIPAAIGNLTALVTLDLHSNRIRGNIPDSLRYLNQLKYLDLAENQLIGPIPDTLGNISTLEFLRLSDNQLTGKIPESLGNLQNIYRMVLANNKFQGELPQSFAKLTSLSIFNVRGNGLIGPIPTYIGNWSQLQVLILQGNHFEGPVPSTMSSLENVNEMRISDLFGKNGELFPFPDISNMKKLDTLILRNCSINDSIPSYLGSFQSLVHLDLSYNKLTGEVPEFSEHGNLTNIFLRANKLTGAIPTWFANKTEANLDFSENNFTYASIVDYRSRNVNSFACCSPSAEFFGVYDPKQSPSLKYAQSIESHDDFGFENKETLLYKTARVAPISLKYFGFCMKDGFYTVKLDFAEITFKEEAEHKSRGNRLFDVLIQDRKVLSDFNIKDLAGGLNKNISQTFQAEVKENSLEIHLYWAGKGSKRGSYELYGPLVSAISVEPVLKPVKPPKKLSPFIIAGISGSIVLFLILVFIFLWKKGYFHGKESKVEVQRDLMSMPGGGLFTYRQLKVATQNFNNENKIGEGGFGAVFKGVLPNGTPVAVKQLSAKSKQGSREFVNEVGVISALQHPNLHSQSIECNQTGPEELRVQLTWMIRSKICRGIAKGLAFLHEESKLKIIHRDIKTTNILLDKDFTAKISDFGFAKLHEGEKTHVITKIAGTTGYMAPEYAMRGHLTSKADVYSFGVVLLEIVSGQNSASYRPNDESVYLLDLAYVLQEKGDLLALVDPILGSDYSGKEAKLILELAMLCTNPSPTLRPSMSEVVKILKGKSRLNYTPSHAPYSADGFARAKAMASRSFSNYSRSMSREEPLNSASYEFSIKEEEVQISAGYTPEITDETGRSPLNNV</sequence>
<dbReference type="Gramene" id="OMO93952">
    <property type="protein sequence ID" value="OMO93952"/>
    <property type="gene ID" value="CCACVL1_06242"/>
</dbReference>
<dbReference type="InterPro" id="IPR017441">
    <property type="entry name" value="Protein_kinase_ATP_BS"/>
</dbReference>
<comment type="subcellular location">
    <subcellularLocation>
        <location evidence="1">Membrane</location>
        <topology evidence="1">Single-pass type I membrane protein</topology>
    </subcellularLocation>
</comment>
<comment type="caution">
    <text evidence="23">The sequence shown here is derived from an EMBL/GenBank/DDBJ whole genome shotgun (WGS) entry which is preliminary data.</text>
</comment>
<dbReference type="FunFam" id="3.80.10.10:FF:000041">
    <property type="entry name" value="LRR receptor-like serine/threonine-protein kinase ERECTA"/>
    <property type="match status" value="1"/>
</dbReference>
<keyword evidence="7" id="KW-0808">Transferase</keyword>
<evidence type="ECO:0000256" key="10">
    <source>
        <dbReference type="ARBA" id="ARBA00022737"/>
    </source>
</evidence>
<evidence type="ECO:0000256" key="13">
    <source>
        <dbReference type="ARBA" id="ARBA00022840"/>
    </source>
</evidence>
<evidence type="ECO:0000256" key="3">
    <source>
        <dbReference type="ARBA" id="ARBA00012513"/>
    </source>
</evidence>
<evidence type="ECO:0000256" key="21">
    <source>
        <dbReference type="SAM" id="Phobius"/>
    </source>
</evidence>
<dbReference type="PANTHER" id="PTHR48006">
    <property type="entry name" value="LEUCINE-RICH REPEAT-CONTAINING PROTEIN DDB_G0281931-RELATED"/>
    <property type="match status" value="1"/>
</dbReference>
<comment type="catalytic activity">
    <reaction evidence="18">
        <text>L-threonyl-[protein] + ATP = O-phospho-L-threonyl-[protein] + ADP + H(+)</text>
        <dbReference type="Rhea" id="RHEA:46608"/>
        <dbReference type="Rhea" id="RHEA-COMP:11060"/>
        <dbReference type="Rhea" id="RHEA-COMP:11605"/>
        <dbReference type="ChEBI" id="CHEBI:15378"/>
        <dbReference type="ChEBI" id="CHEBI:30013"/>
        <dbReference type="ChEBI" id="CHEBI:30616"/>
        <dbReference type="ChEBI" id="CHEBI:61977"/>
        <dbReference type="ChEBI" id="CHEBI:456216"/>
        <dbReference type="EC" id="2.7.11.1"/>
    </reaction>
</comment>
<dbReference type="InterPro" id="IPR008271">
    <property type="entry name" value="Ser/Thr_kinase_AS"/>
</dbReference>
<reference evidence="23 24" key="1">
    <citation type="submission" date="2013-09" db="EMBL/GenBank/DDBJ databases">
        <title>Corchorus capsularis genome sequencing.</title>
        <authorList>
            <person name="Alam M."/>
            <person name="Haque M.S."/>
            <person name="Islam M.S."/>
            <person name="Emdad E.M."/>
            <person name="Islam M.M."/>
            <person name="Ahmed B."/>
            <person name="Halim A."/>
            <person name="Hossen Q.M.M."/>
            <person name="Hossain M.Z."/>
            <person name="Ahmed R."/>
            <person name="Khan M.M."/>
            <person name="Islam R."/>
            <person name="Rashid M.M."/>
            <person name="Khan S.A."/>
            <person name="Rahman M.S."/>
            <person name="Alam M."/>
        </authorList>
    </citation>
    <scope>NUCLEOTIDE SEQUENCE [LARGE SCALE GENOMIC DNA]</scope>
    <source>
        <strain evidence="24">cv. CVL-1</strain>
        <tissue evidence="23">Whole seedling</tissue>
    </source>
</reference>
<proteinExistence type="inferred from homology"/>
<keyword evidence="11 20" id="KW-0547">Nucleotide-binding</keyword>
<dbReference type="SUPFAM" id="SSF52058">
    <property type="entry name" value="L domain-like"/>
    <property type="match status" value="1"/>
</dbReference>
<dbReference type="Gene3D" id="1.10.510.10">
    <property type="entry name" value="Transferase(Phosphotransferase) domain 1"/>
    <property type="match status" value="1"/>
</dbReference>
<dbReference type="InterPro" id="IPR000719">
    <property type="entry name" value="Prot_kinase_dom"/>
</dbReference>
<comment type="catalytic activity">
    <reaction evidence="19">
        <text>L-seryl-[protein] + ATP = O-phospho-L-seryl-[protein] + ADP + H(+)</text>
        <dbReference type="Rhea" id="RHEA:17989"/>
        <dbReference type="Rhea" id="RHEA-COMP:9863"/>
        <dbReference type="Rhea" id="RHEA-COMP:11604"/>
        <dbReference type="ChEBI" id="CHEBI:15378"/>
        <dbReference type="ChEBI" id="CHEBI:29999"/>
        <dbReference type="ChEBI" id="CHEBI:30616"/>
        <dbReference type="ChEBI" id="CHEBI:83421"/>
        <dbReference type="ChEBI" id="CHEBI:456216"/>
        <dbReference type="EC" id="2.7.11.1"/>
    </reaction>
</comment>
<keyword evidence="10" id="KW-0677">Repeat</keyword>
<evidence type="ECO:0000256" key="9">
    <source>
        <dbReference type="ARBA" id="ARBA00022729"/>
    </source>
</evidence>
<dbReference type="InterPro" id="IPR032675">
    <property type="entry name" value="LRR_dom_sf"/>
</dbReference>
<evidence type="ECO:0000256" key="2">
    <source>
        <dbReference type="ARBA" id="ARBA00009592"/>
    </source>
</evidence>
<keyword evidence="13 20" id="KW-0067">ATP-binding</keyword>
<keyword evidence="9" id="KW-0732">Signal</keyword>
<evidence type="ECO:0000256" key="19">
    <source>
        <dbReference type="ARBA" id="ARBA00048679"/>
    </source>
</evidence>
<protein>
    <recommendedName>
        <fullName evidence="3">non-specific serine/threonine protein kinase</fullName>
        <ecNumber evidence="3">2.7.11.1</ecNumber>
    </recommendedName>
</protein>
<dbReference type="STRING" id="210143.A0A1R3JGL1"/>
<keyword evidence="12" id="KW-0418">Kinase</keyword>
<keyword evidence="16" id="KW-0675">Receptor</keyword>
<dbReference type="PROSITE" id="PS50011">
    <property type="entry name" value="PROTEIN_KINASE_DOM"/>
    <property type="match status" value="1"/>
</dbReference>
<dbReference type="EC" id="2.7.11.1" evidence="3"/>
<comment type="similarity">
    <text evidence="2">Belongs to the RLP family.</text>
</comment>
<evidence type="ECO:0000256" key="17">
    <source>
        <dbReference type="ARBA" id="ARBA00023180"/>
    </source>
</evidence>
<evidence type="ECO:0000256" key="15">
    <source>
        <dbReference type="ARBA" id="ARBA00023136"/>
    </source>
</evidence>
<keyword evidence="17" id="KW-0325">Glycoprotein</keyword>
<evidence type="ECO:0000256" key="18">
    <source>
        <dbReference type="ARBA" id="ARBA00047899"/>
    </source>
</evidence>
<dbReference type="InterPro" id="IPR021720">
    <property type="entry name" value="Malectin_dom"/>
</dbReference>
<dbReference type="FunFam" id="1.10.510.10:FF:000044">
    <property type="entry name" value="Putative LRR receptor-like serine/threonine-protein kinase"/>
    <property type="match status" value="1"/>
</dbReference>
<dbReference type="PROSITE" id="PS00107">
    <property type="entry name" value="PROTEIN_KINASE_ATP"/>
    <property type="match status" value="1"/>
</dbReference>
<evidence type="ECO:0000256" key="14">
    <source>
        <dbReference type="ARBA" id="ARBA00022989"/>
    </source>
</evidence>
<evidence type="ECO:0000256" key="4">
    <source>
        <dbReference type="ARBA" id="ARBA00022527"/>
    </source>
</evidence>
<dbReference type="GO" id="GO:0016020">
    <property type="term" value="C:membrane"/>
    <property type="evidence" value="ECO:0007669"/>
    <property type="project" value="UniProtKB-SubCell"/>
</dbReference>
<evidence type="ECO:0000259" key="22">
    <source>
        <dbReference type="PROSITE" id="PS50011"/>
    </source>
</evidence>
<evidence type="ECO:0000256" key="11">
    <source>
        <dbReference type="ARBA" id="ARBA00022741"/>
    </source>
</evidence>
<evidence type="ECO:0000256" key="1">
    <source>
        <dbReference type="ARBA" id="ARBA00004479"/>
    </source>
</evidence>
<evidence type="ECO:0000313" key="24">
    <source>
        <dbReference type="Proteomes" id="UP000188268"/>
    </source>
</evidence>
<dbReference type="OrthoDB" id="1938112at2759"/>
<keyword evidence="4" id="KW-0723">Serine/threonine-protein kinase</keyword>
<dbReference type="InterPro" id="IPR001611">
    <property type="entry name" value="Leu-rich_rpt"/>
</dbReference>
<dbReference type="Pfam" id="PF07714">
    <property type="entry name" value="PK_Tyr_Ser-Thr"/>
    <property type="match status" value="1"/>
</dbReference>
<dbReference type="Gene3D" id="3.80.10.10">
    <property type="entry name" value="Ribonuclease Inhibitor"/>
    <property type="match status" value="2"/>
</dbReference>
<dbReference type="Pfam" id="PF00560">
    <property type="entry name" value="LRR_1"/>
    <property type="match status" value="1"/>
</dbReference>
<evidence type="ECO:0000256" key="20">
    <source>
        <dbReference type="PROSITE-ProRule" id="PRU10141"/>
    </source>
</evidence>
<evidence type="ECO:0000256" key="8">
    <source>
        <dbReference type="ARBA" id="ARBA00022692"/>
    </source>
</evidence>
<dbReference type="Pfam" id="PF11721">
    <property type="entry name" value="Malectin"/>
    <property type="match status" value="1"/>
</dbReference>
<evidence type="ECO:0000313" key="23">
    <source>
        <dbReference type="EMBL" id="OMO93952.1"/>
    </source>
</evidence>
<evidence type="ECO:0000256" key="6">
    <source>
        <dbReference type="ARBA" id="ARBA00022614"/>
    </source>
</evidence>
<dbReference type="Gene3D" id="2.60.120.430">
    <property type="entry name" value="Galactose-binding lectin"/>
    <property type="match status" value="1"/>
</dbReference>
<feature type="transmembrane region" description="Helical" evidence="21">
    <location>
        <begin position="682"/>
        <end position="703"/>
    </location>
</feature>
<dbReference type="GO" id="GO:0005524">
    <property type="term" value="F:ATP binding"/>
    <property type="evidence" value="ECO:0007669"/>
    <property type="project" value="UniProtKB-UniRule"/>
</dbReference>
<accession>A0A1R3JGL1</accession>
<feature type="domain" description="Protein kinase" evidence="22">
    <location>
        <begin position="742"/>
        <end position="999"/>
    </location>
</feature>
<evidence type="ECO:0000256" key="12">
    <source>
        <dbReference type="ARBA" id="ARBA00022777"/>
    </source>
</evidence>
<dbReference type="EMBL" id="AWWV01008006">
    <property type="protein sequence ID" value="OMO93952.1"/>
    <property type="molecule type" value="Genomic_DNA"/>
</dbReference>
<dbReference type="SMART" id="SM00220">
    <property type="entry name" value="S_TKc"/>
    <property type="match status" value="1"/>
</dbReference>
<evidence type="ECO:0000256" key="7">
    <source>
        <dbReference type="ARBA" id="ARBA00022679"/>
    </source>
</evidence>
<dbReference type="FunFam" id="3.80.10.10:FF:000221">
    <property type="entry name" value="Leucine-rich repeat receptor-like protein kinase PXL1"/>
    <property type="match status" value="1"/>
</dbReference>
<keyword evidence="14 21" id="KW-1133">Transmembrane helix</keyword>
<evidence type="ECO:0000256" key="5">
    <source>
        <dbReference type="ARBA" id="ARBA00022553"/>
    </source>
</evidence>